<reference evidence="3" key="1">
    <citation type="journal article" date="2019" name="Int. J. Syst. Evol. Microbiol.">
        <title>The Global Catalogue of Microorganisms (GCM) 10K type strain sequencing project: providing services to taxonomists for standard genome sequencing and annotation.</title>
        <authorList>
            <consortium name="The Broad Institute Genomics Platform"/>
            <consortium name="The Broad Institute Genome Sequencing Center for Infectious Disease"/>
            <person name="Wu L."/>
            <person name="Ma J."/>
        </authorList>
    </citation>
    <scope>NUCLEOTIDE SEQUENCE [LARGE SCALE GENOMIC DNA]</scope>
    <source>
        <strain evidence="3">JCM 17925</strain>
    </source>
</reference>
<dbReference type="SUPFAM" id="SSF56935">
    <property type="entry name" value="Porins"/>
    <property type="match status" value="1"/>
</dbReference>
<keyword evidence="3" id="KW-1185">Reference proteome</keyword>
<keyword evidence="1" id="KW-0732">Signal</keyword>
<dbReference type="EMBL" id="BAABHB010000006">
    <property type="protein sequence ID" value="GAA4409798.1"/>
    <property type="molecule type" value="Genomic_DNA"/>
</dbReference>
<proteinExistence type="predicted"/>
<dbReference type="Proteomes" id="UP001500936">
    <property type="component" value="Unassembled WGS sequence"/>
</dbReference>
<gene>
    <name evidence="2" type="ORF">GCM10023187_33560</name>
</gene>
<evidence type="ECO:0000313" key="2">
    <source>
        <dbReference type="EMBL" id="GAA4409798.1"/>
    </source>
</evidence>
<name>A0ABP8KL80_9BACT</name>
<feature type="chain" id="PRO_5046929942" description="TonB-dependent receptor" evidence="1">
    <location>
        <begin position="35"/>
        <end position="571"/>
    </location>
</feature>
<evidence type="ECO:0000256" key="1">
    <source>
        <dbReference type="SAM" id="SignalP"/>
    </source>
</evidence>
<sequence>MTLFNTMSRSTRTVRLTQLTLAAGILSASLIAEAQQQPRPARPPVKEGEVENQEITVEKNRRIELPPANRIFNKIPSVKPSTEQRKLTYEFQDRKLSVGDPRINLNALPVSATQPAQNPVYNNYVKVGAGNYGTFYGEGFMGIHNQPNYGVEGSLRHLSSSIGPVDGKNSAQSETKGRLTGKYLTEQFKLSGTLGYNRDQYYFYGRRLPEGVDRETIRQRLNTYNLNVGIENVDSDNLIDYSLKTGIYSLNDAYNASEFDWGTNFNGSVGITDNFVALVGADAYVTQRTDGPVDNRNVYRVKPAFKYTSPRFTAMIGLTAANETDKRQGINKTYGFPIGEIDFVPTGNIHFYVGHDGDVIRNTLRTFLGENRWLGPQALLSNTVKLSDIYGGTKGDLGGGFSYEGKVSYAQYRNFYVFNNTWPDTSRFFPLYDGGTAKVLTISAQLGYSQKDKFRSILKGDVFRYGLDRLEEAWHRPRIAGQWSNSYILNKKLFITSDLYFYEGIRAKNFVSGEAYTLKPIVDLNFKIDYFLGKQFSAFVSLNNVFGQNYQRYLYYRVQGLNFLGGISYSF</sequence>
<protein>
    <recommendedName>
        <fullName evidence="4">TonB-dependent receptor</fullName>
    </recommendedName>
</protein>
<feature type="signal peptide" evidence="1">
    <location>
        <begin position="1"/>
        <end position="34"/>
    </location>
</feature>
<evidence type="ECO:0008006" key="4">
    <source>
        <dbReference type="Google" id="ProtNLM"/>
    </source>
</evidence>
<organism evidence="2 3">
    <name type="scientific">Nibrella viscosa</name>
    <dbReference type="NCBI Taxonomy" id="1084524"/>
    <lineage>
        <taxon>Bacteria</taxon>
        <taxon>Pseudomonadati</taxon>
        <taxon>Bacteroidota</taxon>
        <taxon>Cytophagia</taxon>
        <taxon>Cytophagales</taxon>
        <taxon>Spirosomataceae</taxon>
        <taxon>Nibrella</taxon>
    </lineage>
</organism>
<comment type="caution">
    <text evidence="2">The sequence shown here is derived from an EMBL/GenBank/DDBJ whole genome shotgun (WGS) entry which is preliminary data.</text>
</comment>
<evidence type="ECO:0000313" key="3">
    <source>
        <dbReference type="Proteomes" id="UP001500936"/>
    </source>
</evidence>
<accession>A0ABP8KL80</accession>